<evidence type="ECO:0000313" key="2">
    <source>
        <dbReference type="EMBL" id="WPF81856.1"/>
    </source>
</evidence>
<feature type="region of interest" description="Disordered" evidence="1">
    <location>
        <begin position="197"/>
        <end position="259"/>
    </location>
</feature>
<dbReference type="RefSeq" id="WP_319156729.1">
    <property type="nucleotide sequence ID" value="NZ_CP138359.1"/>
</dbReference>
<feature type="compositionally biased region" description="Gly residues" evidence="1">
    <location>
        <begin position="197"/>
        <end position="222"/>
    </location>
</feature>
<protein>
    <submittedName>
        <fullName evidence="2">Uncharacterized protein</fullName>
    </submittedName>
</protein>
<evidence type="ECO:0000256" key="1">
    <source>
        <dbReference type="SAM" id="MobiDB-lite"/>
    </source>
</evidence>
<dbReference type="EMBL" id="CP138359">
    <property type="protein sequence ID" value="WPF81856.1"/>
    <property type="molecule type" value="Genomic_DNA"/>
</dbReference>
<accession>A0AAF1BXL0</accession>
<sequence length="416" mass="41534">MAPSTTTVPTWQGELVAQRDVLNSRVAAARSAGASADALRTALLEMGPGADHLARTMGDPAAFAAVVPVLVDAVSAVVVRRAWHESSADRWALLGVVPFLPRAMGRSPKVTVDVVVQGAGRVARGADLGEWGRRFCAADAHLDDDDALRAAAAVAAWRSGFVRLRGAALAAAGSLPDAALVRLLDLARAVDESLAAGGAGGGAGERSGAGGADGAGGAGGAVGADSAGSETSGAAGTPGAGAAVPGSRVSGHGTDSPRDVLARSAADPFWWPGAPAAGRTGQVGGFRGSGGPWVGVPFVLGTVEAATPTWRVAADDQVWVVVADVHGTAVLRESAERSTSTVELDNLLAAVRPDPALVDAVAPHLGAQDTVTGAGTTSAGMVLVSRATSYRLDLVRTGAGEDRARAASHHVPQDQP</sequence>
<reference evidence="3" key="1">
    <citation type="submission" date="2023-11" db="EMBL/GenBank/DDBJ databases">
        <authorList>
            <person name="Helweg L.P."/>
            <person name="Kiel A."/>
            <person name="Hitz F."/>
            <person name="Ruckert-Reed C."/>
            <person name="Busche T."/>
            <person name="Kaltschmidt B."/>
            <person name="Kaltschmidt C."/>
        </authorList>
    </citation>
    <scope>NUCLEOTIDE SEQUENCE [LARGE SCALE GENOMIC DNA]</scope>
    <source>
        <strain evidence="3">4.1</strain>
    </source>
</reference>
<dbReference type="Proteomes" id="UP001304340">
    <property type="component" value="Chromosome"/>
</dbReference>
<evidence type="ECO:0000313" key="3">
    <source>
        <dbReference type="Proteomes" id="UP001304340"/>
    </source>
</evidence>
<feature type="compositionally biased region" description="Low complexity" evidence="1">
    <location>
        <begin position="223"/>
        <end position="247"/>
    </location>
</feature>
<organism evidence="2 3">
    <name type="scientific">Sanguibacter biliveldensis</name>
    <dbReference type="NCBI Taxonomy" id="3030830"/>
    <lineage>
        <taxon>Bacteria</taxon>
        <taxon>Bacillati</taxon>
        <taxon>Actinomycetota</taxon>
        <taxon>Actinomycetes</taxon>
        <taxon>Micrococcales</taxon>
        <taxon>Sanguibacteraceae</taxon>
        <taxon>Sanguibacter</taxon>
    </lineage>
</organism>
<dbReference type="AlphaFoldDB" id="A0AAF1BXL0"/>
<name>A0AAF1BXL0_9MICO</name>
<gene>
    <name evidence="2" type="ORF">SANBI_003176</name>
</gene>
<proteinExistence type="predicted"/>
<dbReference type="KEGG" id="sbil:SANBI_003176"/>
<keyword evidence="3" id="KW-1185">Reference proteome</keyword>